<dbReference type="Pfam" id="PF03134">
    <property type="entry name" value="TB2_DP1_HVA22"/>
    <property type="match status" value="1"/>
</dbReference>
<dbReference type="AlphaFoldDB" id="M2PUV7"/>
<sequence>MPLIVPVLRLAYTFLNVFETFKTLRPPLPSARNNGRPSVRALSQRKRAMKACMTIWLVWACFAMYERTLDSIISLFIPFYNEFKSLVILFFLLTRARGSEPIYLHILRPFIKPYASTIDTVLEVTSSFCDLIFLVVTMP</sequence>
<evidence type="ECO:0000256" key="3">
    <source>
        <dbReference type="ARBA" id="ARBA00022692"/>
    </source>
</evidence>
<name>M2PUV7_CERS8</name>
<keyword evidence="3" id="KW-0812">Transmembrane</keyword>
<dbReference type="EMBL" id="KB445792">
    <property type="protein sequence ID" value="EMD40544.1"/>
    <property type="molecule type" value="Genomic_DNA"/>
</dbReference>
<dbReference type="GO" id="GO:0016020">
    <property type="term" value="C:membrane"/>
    <property type="evidence" value="ECO:0007669"/>
    <property type="project" value="UniProtKB-SubCell"/>
</dbReference>
<proteinExistence type="inferred from homology"/>
<dbReference type="Proteomes" id="UP000016930">
    <property type="component" value="Unassembled WGS sequence"/>
</dbReference>
<comment type="subcellular location">
    <subcellularLocation>
        <location evidence="1 6">Membrane</location>
        <topology evidence="1 6">Multi-pass membrane protein</topology>
    </subcellularLocation>
</comment>
<keyword evidence="5" id="KW-0472">Membrane</keyword>
<evidence type="ECO:0000313" key="7">
    <source>
        <dbReference type="EMBL" id="EMD40544.1"/>
    </source>
</evidence>
<dbReference type="STRING" id="914234.M2PUV7"/>
<feature type="non-terminal residue" evidence="7">
    <location>
        <position position="139"/>
    </location>
</feature>
<dbReference type="HOGENOM" id="CLU_107208_0_0_1"/>
<evidence type="ECO:0000256" key="5">
    <source>
        <dbReference type="ARBA" id="ARBA00023136"/>
    </source>
</evidence>
<protein>
    <recommendedName>
        <fullName evidence="6">Protein YOP1</fullName>
    </recommendedName>
</protein>
<evidence type="ECO:0000256" key="6">
    <source>
        <dbReference type="RuleBase" id="RU362006"/>
    </source>
</evidence>
<reference evidence="7 8" key="1">
    <citation type="journal article" date="2012" name="Proc. Natl. Acad. Sci. U.S.A.">
        <title>Comparative genomics of Ceriporiopsis subvermispora and Phanerochaete chrysosporium provide insight into selective ligninolysis.</title>
        <authorList>
            <person name="Fernandez-Fueyo E."/>
            <person name="Ruiz-Duenas F.J."/>
            <person name="Ferreira P."/>
            <person name="Floudas D."/>
            <person name="Hibbett D.S."/>
            <person name="Canessa P."/>
            <person name="Larrondo L.F."/>
            <person name="James T.Y."/>
            <person name="Seelenfreund D."/>
            <person name="Lobos S."/>
            <person name="Polanco R."/>
            <person name="Tello M."/>
            <person name="Honda Y."/>
            <person name="Watanabe T."/>
            <person name="Watanabe T."/>
            <person name="Ryu J.S."/>
            <person name="Kubicek C.P."/>
            <person name="Schmoll M."/>
            <person name="Gaskell J."/>
            <person name="Hammel K.E."/>
            <person name="St John F.J."/>
            <person name="Vanden Wymelenberg A."/>
            <person name="Sabat G."/>
            <person name="Splinter BonDurant S."/>
            <person name="Syed K."/>
            <person name="Yadav J.S."/>
            <person name="Doddapaneni H."/>
            <person name="Subramanian V."/>
            <person name="Lavin J.L."/>
            <person name="Oguiza J.A."/>
            <person name="Perez G."/>
            <person name="Pisabarro A.G."/>
            <person name="Ramirez L."/>
            <person name="Santoyo F."/>
            <person name="Master E."/>
            <person name="Coutinho P.M."/>
            <person name="Henrissat B."/>
            <person name="Lombard V."/>
            <person name="Magnuson J.K."/>
            <person name="Kuees U."/>
            <person name="Hori C."/>
            <person name="Igarashi K."/>
            <person name="Samejima M."/>
            <person name="Held B.W."/>
            <person name="Barry K.W."/>
            <person name="LaButti K.M."/>
            <person name="Lapidus A."/>
            <person name="Lindquist E.A."/>
            <person name="Lucas S.M."/>
            <person name="Riley R."/>
            <person name="Salamov A.A."/>
            <person name="Hoffmeister D."/>
            <person name="Schwenk D."/>
            <person name="Hadar Y."/>
            <person name="Yarden O."/>
            <person name="de Vries R.P."/>
            <person name="Wiebenga A."/>
            <person name="Stenlid J."/>
            <person name="Eastwood D."/>
            <person name="Grigoriev I.V."/>
            <person name="Berka R.M."/>
            <person name="Blanchette R.A."/>
            <person name="Kersten P."/>
            <person name="Martinez A.T."/>
            <person name="Vicuna R."/>
            <person name="Cullen D."/>
        </authorList>
    </citation>
    <scope>NUCLEOTIDE SEQUENCE [LARGE SCALE GENOMIC DNA]</scope>
    <source>
        <strain evidence="7 8">B</strain>
    </source>
</reference>
<dbReference type="PANTHER" id="PTHR12300:SF161">
    <property type="entry name" value="RECEPTOR EXPRESSION-ENHANCING PROTEIN"/>
    <property type="match status" value="1"/>
</dbReference>
<evidence type="ECO:0000256" key="1">
    <source>
        <dbReference type="ARBA" id="ARBA00004141"/>
    </source>
</evidence>
<dbReference type="PANTHER" id="PTHR12300">
    <property type="entry name" value="HVA22-LIKE PROTEINS"/>
    <property type="match status" value="1"/>
</dbReference>
<dbReference type="OrthoDB" id="434647at2759"/>
<keyword evidence="4" id="KW-1133">Transmembrane helix</keyword>
<accession>M2PUV7</accession>
<gene>
    <name evidence="7" type="ORF">CERSUDRAFT_40564</name>
</gene>
<evidence type="ECO:0000256" key="4">
    <source>
        <dbReference type="ARBA" id="ARBA00022989"/>
    </source>
</evidence>
<comment type="similarity">
    <text evidence="2 6">Belongs to the DP1 family.</text>
</comment>
<evidence type="ECO:0000313" key="8">
    <source>
        <dbReference type="Proteomes" id="UP000016930"/>
    </source>
</evidence>
<evidence type="ECO:0000256" key="2">
    <source>
        <dbReference type="ARBA" id="ARBA00008573"/>
    </source>
</evidence>
<keyword evidence="8" id="KW-1185">Reference proteome</keyword>
<dbReference type="InterPro" id="IPR004345">
    <property type="entry name" value="TB2_DP1_HVA22"/>
</dbReference>
<organism evidence="7 8">
    <name type="scientific">Ceriporiopsis subvermispora (strain B)</name>
    <name type="common">White-rot fungus</name>
    <name type="synonym">Gelatoporia subvermispora</name>
    <dbReference type="NCBI Taxonomy" id="914234"/>
    <lineage>
        <taxon>Eukaryota</taxon>
        <taxon>Fungi</taxon>
        <taxon>Dikarya</taxon>
        <taxon>Basidiomycota</taxon>
        <taxon>Agaricomycotina</taxon>
        <taxon>Agaricomycetes</taxon>
        <taxon>Polyporales</taxon>
        <taxon>Gelatoporiaceae</taxon>
        <taxon>Gelatoporia</taxon>
    </lineage>
</organism>